<keyword evidence="6" id="KW-1185">Reference proteome</keyword>
<name>A0ABV4NGL0_9VIBR</name>
<dbReference type="PANTHER" id="PTHR46796">
    <property type="entry name" value="HTH-TYPE TRANSCRIPTIONAL ACTIVATOR RHAS-RELATED"/>
    <property type="match status" value="1"/>
</dbReference>
<comment type="caution">
    <text evidence="5">The sequence shown here is derived from an EMBL/GenBank/DDBJ whole genome shotgun (WGS) entry which is preliminary data.</text>
</comment>
<proteinExistence type="predicted"/>
<evidence type="ECO:0000256" key="3">
    <source>
        <dbReference type="ARBA" id="ARBA00023163"/>
    </source>
</evidence>
<dbReference type="RefSeq" id="WP_372267930.1">
    <property type="nucleotide sequence ID" value="NZ_JBFRUW010000084.1"/>
</dbReference>
<dbReference type="InterPro" id="IPR009057">
    <property type="entry name" value="Homeodomain-like_sf"/>
</dbReference>
<evidence type="ECO:0000313" key="5">
    <source>
        <dbReference type="EMBL" id="MFA0570458.1"/>
    </source>
</evidence>
<keyword evidence="1" id="KW-0805">Transcription regulation</keyword>
<keyword evidence="2" id="KW-0238">DNA-binding</keyword>
<evidence type="ECO:0000256" key="2">
    <source>
        <dbReference type="ARBA" id="ARBA00023125"/>
    </source>
</evidence>
<evidence type="ECO:0000256" key="1">
    <source>
        <dbReference type="ARBA" id="ARBA00023015"/>
    </source>
</evidence>
<accession>A0ABV4NGL0</accession>
<dbReference type="EMBL" id="JBFRUW010000084">
    <property type="protein sequence ID" value="MFA0570458.1"/>
    <property type="molecule type" value="Genomic_DNA"/>
</dbReference>
<dbReference type="Gene3D" id="1.10.10.60">
    <property type="entry name" value="Homeodomain-like"/>
    <property type="match status" value="2"/>
</dbReference>
<sequence>MTDPANKQPYVLVPEMTLLETLPAHHKKRFEMALFMMHNSLAESLSWEQIAQESAISPYHFHRQFSQLFGETPGQYLGRVRLQYAVSLLSSETPLKITDIAHECGYSSSQAMAKVLKRELGMTAKSLHQFVVSGTSADMAQLLDKLSHPGSNQSIEKQLAQEMPTELVWYPARGMKVKDIPNFDWDDVFETLGEKSTRLMSTAPISELERKWKDISFTVGDWQVDSEHYDYFIPEGYYLCCEVYLVSDIAYLAAIEGLFKQAEILGYQVNESAHLIEMVHHVDMSPIGGATFAFQIPIII</sequence>
<evidence type="ECO:0000313" key="6">
    <source>
        <dbReference type="Proteomes" id="UP001570417"/>
    </source>
</evidence>
<protein>
    <submittedName>
        <fullName evidence="5">Helix-turn-helix transcriptional regulator</fullName>
    </submittedName>
</protein>
<dbReference type="PROSITE" id="PS01124">
    <property type="entry name" value="HTH_ARAC_FAMILY_2"/>
    <property type="match status" value="1"/>
</dbReference>
<dbReference type="Pfam" id="PF12833">
    <property type="entry name" value="HTH_18"/>
    <property type="match status" value="1"/>
</dbReference>
<dbReference type="InterPro" id="IPR018060">
    <property type="entry name" value="HTH_AraC"/>
</dbReference>
<evidence type="ECO:0000259" key="4">
    <source>
        <dbReference type="PROSITE" id="PS01124"/>
    </source>
</evidence>
<dbReference type="SMART" id="SM00342">
    <property type="entry name" value="HTH_ARAC"/>
    <property type="match status" value="1"/>
</dbReference>
<keyword evidence="3" id="KW-0804">Transcription</keyword>
<dbReference type="Proteomes" id="UP001570417">
    <property type="component" value="Unassembled WGS sequence"/>
</dbReference>
<gene>
    <name evidence="5" type="ORF">AB4566_19510</name>
</gene>
<feature type="domain" description="HTH araC/xylS-type" evidence="4">
    <location>
        <begin position="31"/>
        <end position="130"/>
    </location>
</feature>
<dbReference type="SUPFAM" id="SSF46689">
    <property type="entry name" value="Homeodomain-like"/>
    <property type="match status" value="2"/>
</dbReference>
<dbReference type="InterPro" id="IPR050204">
    <property type="entry name" value="AraC_XylS_family_regulators"/>
</dbReference>
<organism evidence="5 6">
    <name type="scientific">Vibrio gallaecicus</name>
    <dbReference type="NCBI Taxonomy" id="552386"/>
    <lineage>
        <taxon>Bacteria</taxon>
        <taxon>Pseudomonadati</taxon>
        <taxon>Pseudomonadota</taxon>
        <taxon>Gammaproteobacteria</taxon>
        <taxon>Vibrionales</taxon>
        <taxon>Vibrionaceae</taxon>
        <taxon>Vibrio</taxon>
    </lineage>
</organism>
<reference evidence="5 6" key="1">
    <citation type="journal article" date="2024" name="ISME J.">
        <title>Tailless and filamentous prophages are predominant in marine Vibrio.</title>
        <authorList>
            <person name="Steensen K."/>
            <person name="Seneca J."/>
            <person name="Bartlau N."/>
            <person name="Yu X.A."/>
            <person name="Hussain F.A."/>
            <person name="Polz M.F."/>
        </authorList>
    </citation>
    <scope>NUCLEOTIDE SEQUENCE [LARGE SCALE GENOMIC DNA]</scope>
    <source>
        <strain evidence="5 6">10N.222.51.A1</strain>
    </source>
</reference>
<dbReference type="PANTHER" id="PTHR46796:SF13">
    <property type="entry name" value="HTH-TYPE TRANSCRIPTIONAL ACTIVATOR RHAS"/>
    <property type="match status" value="1"/>
</dbReference>